<name>C8NG92_9LACT</name>
<dbReference type="InterPro" id="IPR002575">
    <property type="entry name" value="Aminoglycoside_PTrfase"/>
</dbReference>
<feature type="domain" description="Aminoglycoside phosphotransferase" evidence="1">
    <location>
        <begin position="26"/>
        <end position="267"/>
    </location>
</feature>
<dbReference type="RefSeq" id="WP_005606957.1">
    <property type="nucleotide sequence ID" value="NZ_CP102283.1"/>
</dbReference>
<dbReference type="HOGENOM" id="CLU_037718_0_0_9"/>
<dbReference type="GO" id="GO:0016740">
    <property type="term" value="F:transferase activity"/>
    <property type="evidence" value="ECO:0007669"/>
    <property type="project" value="UniProtKB-KW"/>
</dbReference>
<dbReference type="Pfam" id="PF01636">
    <property type="entry name" value="APH"/>
    <property type="match status" value="1"/>
</dbReference>
<dbReference type="PANTHER" id="PTHR21064">
    <property type="entry name" value="AMINOGLYCOSIDE PHOSPHOTRANSFERASE DOMAIN-CONTAINING PROTEIN-RELATED"/>
    <property type="match status" value="1"/>
</dbReference>
<dbReference type="eggNOG" id="COG2334">
    <property type="taxonomic scope" value="Bacteria"/>
</dbReference>
<dbReference type="InterPro" id="IPR050249">
    <property type="entry name" value="Pseudomonas-type_ThrB"/>
</dbReference>
<dbReference type="Gene3D" id="3.90.1200.10">
    <property type="match status" value="1"/>
</dbReference>
<proteinExistence type="predicted"/>
<dbReference type="GO" id="GO:0016787">
    <property type="term" value="F:hydrolase activity"/>
    <property type="evidence" value="ECO:0007669"/>
    <property type="project" value="UniProtKB-KW"/>
</dbReference>
<dbReference type="SUPFAM" id="SSF56112">
    <property type="entry name" value="Protein kinase-like (PK-like)"/>
    <property type="match status" value="1"/>
</dbReference>
<organism evidence="2 3">
    <name type="scientific">Granulicatella adiacens ATCC 49175</name>
    <dbReference type="NCBI Taxonomy" id="638301"/>
    <lineage>
        <taxon>Bacteria</taxon>
        <taxon>Bacillati</taxon>
        <taxon>Bacillota</taxon>
        <taxon>Bacilli</taxon>
        <taxon>Lactobacillales</taxon>
        <taxon>Carnobacteriaceae</taxon>
        <taxon>Granulicatella</taxon>
    </lineage>
</organism>
<dbReference type="AlphaFoldDB" id="C8NG92"/>
<evidence type="ECO:0000259" key="1">
    <source>
        <dbReference type="Pfam" id="PF01636"/>
    </source>
</evidence>
<protein>
    <submittedName>
        <fullName evidence="2">Phosphotransferase enzyme family</fullName>
        <ecNumber evidence="2">3.1.6.-</ecNumber>
    </submittedName>
</protein>
<sequence>MTVVENPLKDAKVAYEYYELPGELVDIQPLGNGLINKTYQITHTQENKEKQYVLQAINHHIFPNVRGLMENIEKVTSYLREKYEAEGRDASRETLRVIRTKEGHLTANLDNGSYWRIYDSVENSYSLDKVENPQQFYITAKAFGRFAYDLNDFDASQLVEVIPQFHDTRNRYRQLEEAIREDRIGRVKEVQAEIDFIQSRKADCFLLYDLLDEGVLPLRVTHNDTKLNNIMFDSQTKEPLCIVDLDTVMPGLVLFDFGDSIRFGANDCAEDEPDLSKVNFDFDLYETYVKGFIEGTSGILTEAELEYLPWGARVITLEQGIRFLTDYINGDVYYQTSRPGQNLDRARTQLKLVQDMENSWDQMVQAVQNMK</sequence>
<dbReference type="InterPro" id="IPR011009">
    <property type="entry name" value="Kinase-like_dom_sf"/>
</dbReference>
<comment type="caution">
    <text evidence="2">The sequence shown here is derived from an EMBL/GenBank/DDBJ whole genome shotgun (WGS) entry which is preliminary data.</text>
</comment>
<keyword evidence="2" id="KW-0808">Transferase</keyword>
<dbReference type="GeneID" id="78412725"/>
<keyword evidence="3" id="KW-1185">Reference proteome</keyword>
<accession>C8NG92</accession>
<dbReference type="Proteomes" id="UP000005926">
    <property type="component" value="Unassembled WGS sequence"/>
</dbReference>
<evidence type="ECO:0000313" key="3">
    <source>
        <dbReference type="Proteomes" id="UP000005926"/>
    </source>
</evidence>
<evidence type="ECO:0000313" key="2">
    <source>
        <dbReference type="EMBL" id="EEW37304.1"/>
    </source>
</evidence>
<dbReference type="EC" id="3.1.6.-" evidence="2"/>
<dbReference type="STRING" id="638301.HMPREF0444_0937"/>
<keyword evidence="2" id="KW-0378">Hydrolase</keyword>
<dbReference type="PANTHER" id="PTHR21064:SF5">
    <property type="entry name" value="SLR1880 PROTEIN"/>
    <property type="match status" value="1"/>
</dbReference>
<gene>
    <name evidence="2" type="primary">mdsC</name>
    <name evidence="2" type="ORF">HMPREF0444_0937</name>
</gene>
<dbReference type="EMBL" id="ACKZ01000017">
    <property type="protein sequence ID" value="EEW37304.1"/>
    <property type="molecule type" value="Genomic_DNA"/>
</dbReference>
<reference evidence="2 3" key="1">
    <citation type="submission" date="2009-08" db="EMBL/GenBank/DDBJ databases">
        <authorList>
            <person name="Muzny D."/>
            <person name="Qin X."/>
            <person name="Deng J."/>
            <person name="Jiang H."/>
            <person name="Liu Y."/>
            <person name="Qu J."/>
            <person name="Song X.-Z."/>
            <person name="Zhang L."/>
            <person name="Thornton R."/>
            <person name="Coyle M."/>
            <person name="Francisco L."/>
            <person name="Jackson L."/>
            <person name="Javaid M."/>
            <person name="Korchina V."/>
            <person name="Kovar C."/>
            <person name="Mata R."/>
            <person name="Mathew T."/>
            <person name="Ngo R."/>
            <person name="Nguyen L."/>
            <person name="Nguyen N."/>
            <person name="Okwuonu G."/>
            <person name="Ongeri F."/>
            <person name="Pham C."/>
            <person name="Simmons D."/>
            <person name="Wilczek-Boney K."/>
            <person name="Hale W."/>
            <person name="Jakkamsetti A."/>
            <person name="Pham P."/>
            <person name="Ruth R."/>
            <person name="San Lucas F."/>
            <person name="Warren J."/>
            <person name="Zhang J."/>
            <person name="Zhao Z."/>
            <person name="Zhou C."/>
            <person name="Zhu D."/>
            <person name="Lee S."/>
            <person name="Bess C."/>
            <person name="Blankenburg K."/>
            <person name="Forbes L."/>
            <person name="Fu Q."/>
            <person name="Gubbala S."/>
            <person name="Hirani K."/>
            <person name="Jayaseelan J.C."/>
            <person name="Lara F."/>
            <person name="Munidasa M."/>
            <person name="Palculict T."/>
            <person name="Patil S."/>
            <person name="Pu L.-L."/>
            <person name="Saada N."/>
            <person name="Tang L."/>
            <person name="Weissenberger G."/>
            <person name="Zhu Y."/>
            <person name="Hemphill L."/>
            <person name="Shang Y."/>
            <person name="Youmans B."/>
            <person name="Ayvaz T."/>
            <person name="Ross M."/>
            <person name="Santibanez J."/>
            <person name="Aqrawi P."/>
            <person name="Gross S."/>
            <person name="Joshi V."/>
            <person name="Fowler G."/>
            <person name="Nazareth L."/>
            <person name="Reid J."/>
            <person name="Worley K."/>
            <person name="Petrosino J."/>
            <person name="Highlander S."/>
            <person name="Gibbs R."/>
        </authorList>
    </citation>
    <scope>NUCLEOTIDE SEQUENCE [LARGE SCALE GENOMIC DNA]</scope>
    <source>
        <strain evidence="2 3">ATCC 49175</strain>
    </source>
</reference>